<gene>
    <name evidence="1" type="ORF">BME96_16365</name>
</gene>
<reference evidence="1 2" key="1">
    <citation type="submission" date="2016-11" db="EMBL/GenBank/DDBJ databases">
        <title>Complete genome sequencing of Virgibacillus halodenitrificans PDB-F2.</title>
        <authorList>
            <person name="Sun Z."/>
            <person name="Zhou Y."/>
            <person name="Li H."/>
        </authorList>
    </citation>
    <scope>NUCLEOTIDE SEQUENCE [LARGE SCALE GENOMIC DNA]</scope>
    <source>
        <strain evidence="1 2">PDB-F2</strain>
    </source>
</reference>
<sequence>MNDNLMLEQIMTKIDEMSKLVATKDDLKNFATKQDFQRLENKIDTNTNRIDELNVKMDKQYDQVKQNTQLIEQNFKQIAKNSEQLDNLTKNSNRQEDVIATLALRAVEQESKLRSHIAHS</sequence>
<organism evidence="1 2">
    <name type="scientific">Virgibacillus halodenitrificans</name>
    <name type="common">Bacillus halodenitrificans</name>
    <dbReference type="NCBI Taxonomy" id="1482"/>
    <lineage>
        <taxon>Bacteria</taxon>
        <taxon>Bacillati</taxon>
        <taxon>Bacillota</taxon>
        <taxon>Bacilli</taxon>
        <taxon>Bacillales</taxon>
        <taxon>Bacillaceae</taxon>
        <taxon>Virgibacillus</taxon>
    </lineage>
</organism>
<proteinExistence type="predicted"/>
<name>A0AAC9J201_VIRHA</name>
<dbReference type="Proteomes" id="UP000182945">
    <property type="component" value="Chromosome"/>
</dbReference>
<accession>A0AAC9J201</accession>
<dbReference type="KEGG" id="vhl:BME96_16365"/>
<dbReference type="EMBL" id="CP017962">
    <property type="protein sequence ID" value="APC49667.1"/>
    <property type="molecule type" value="Genomic_DNA"/>
</dbReference>
<evidence type="ECO:0000313" key="1">
    <source>
        <dbReference type="EMBL" id="APC49667.1"/>
    </source>
</evidence>
<dbReference type="Gene3D" id="1.20.5.170">
    <property type="match status" value="1"/>
</dbReference>
<dbReference type="RefSeq" id="WP_071649671.1">
    <property type="nucleotide sequence ID" value="NZ_CP017962.1"/>
</dbReference>
<dbReference type="GeneID" id="71515985"/>
<protein>
    <submittedName>
        <fullName evidence="1">Uncharacterized protein</fullName>
    </submittedName>
</protein>
<dbReference type="AlphaFoldDB" id="A0AAC9J201"/>
<evidence type="ECO:0000313" key="2">
    <source>
        <dbReference type="Proteomes" id="UP000182945"/>
    </source>
</evidence>